<dbReference type="Proteomes" id="UP000027265">
    <property type="component" value="Unassembled WGS sequence"/>
</dbReference>
<dbReference type="AlphaFoldDB" id="A0A067PTP0"/>
<keyword evidence="2" id="KW-1185">Reference proteome</keyword>
<dbReference type="InParanoid" id="A0A067PTP0"/>
<protein>
    <submittedName>
        <fullName evidence="1">Uncharacterized protein</fullName>
    </submittedName>
</protein>
<evidence type="ECO:0000313" key="2">
    <source>
        <dbReference type="Proteomes" id="UP000027265"/>
    </source>
</evidence>
<proteinExistence type="predicted"/>
<organism evidence="1 2">
    <name type="scientific">Jaapia argillacea MUCL 33604</name>
    <dbReference type="NCBI Taxonomy" id="933084"/>
    <lineage>
        <taxon>Eukaryota</taxon>
        <taxon>Fungi</taxon>
        <taxon>Dikarya</taxon>
        <taxon>Basidiomycota</taxon>
        <taxon>Agaricomycotina</taxon>
        <taxon>Agaricomycetes</taxon>
        <taxon>Agaricomycetidae</taxon>
        <taxon>Jaapiales</taxon>
        <taxon>Jaapiaceae</taxon>
        <taxon>Jaapia</taxon>
    </lineage>
</organism>
<dbReference type="HOGENOM" id="CLU_2512934_0_0_1"/>
<accession>A0A067PTP0</accession>
<sequence>MQEVHACVPKETSDTVASPFVWLDVRRTMGSGAGIDLNMTEMALVFGNSMDHSRLCVFDAENSCLASQRQAPDTGIARDGRRKTG</sequence>
<evidence type="ECO:0000313" key="1">
    <source>
        <dbReference type="EMBL" id="KDQ58094.1"/>
    </source>
</evidence>
<name>A0A067PTP0_9AGAM</name>
<gene>
    <name evidence="1" type="ORF">JAAARDRAFT_256694</name>
</gene>
<reference evidence="2" key="1">
    <citation type="journal article" date="2014" name="Proc. Natl. Acad. Sci. U.S.A.">
        <title>Extensive sampling of basidiomycete genomes demonstrates inadequacy of the white-rot/brown-rot paradigm for wood decay fungi.</title>
        <authorList>
            <person name="Riley R."/>
            <person name="Salamov A.A."/>
            <person name="Brown D.W."/>
            <person name="Nagy L.G."/>
            <person name="Floudas D."/>
            <person name="Held B.W."/>
            <person name="Levasseur A."/>
            <person name="Lombard V."/>
            <person name="Morin E."/>
            <person name="Otillar R."/>
            <person name="Lindquist E.A."/>
            <person name="Sun H."/>
            <person name="LaButti K.M."/>
            <person name="Schmutz J."/>
            <person name="Jabbour D."/>
            <person name="Luo H."/>
            <person name="Baker S.E."/>
            <person name="Pisabarro A.G."/>
            <person name="Walton J.D."/>
            <person name="Blanchette R.A."/>
            <person name="Henrissat B."/>
            <person name="Martin F."/>
            <person name="Cullen D."/>
            <person name="Hibbett D.S."/>
            <person name="Grigoriev I.V."/>
        </authorList>
    </citation>
    <scope>NUCLEOTIDE SEQUENCE [LARGE SCALE GENOMIC DNA]</scope>
    <source>
        <strain evidence="2">MUCL 33604</strain>
    </source>
</reference>
<dbReference type="EMBL" id="KL197718">
    <property type="protein sequence ID" value="KDQ58094.1"/>
    <property type="molecule type" value="Genomic_DNA"/>
</dbReference>